<dbReference type="AlphaFoldDB" id="A0A1I7RX97"/>
<evidence type="ECO:0000313" key="3">
    <source>
        <dbReference type="WBParaSite" id="BXY_0536100.1"/>
    </source>
</evidence>
<evidence type="ECO:0000313" key="2">
    <source>
        <dbReference type="Proteomes" id="UP000095284"/>
    </source>
</evidence>
<organism evidence="2 3">
    <name type="scientific">Bursaphelenchus xylophilus</name>
    <name type="common">Pinewood nematode worm</name>
    <name type="synonym">Aphelenchoides xylophilus</name>
    <dbReference type="NCBI Taxonomy" id="6326"/>
    <lineage>
        <taxon>Eukaryota</taxon>
        <taxon>Metazoa</taxon>
        <taxon>Ecdysozoa</taxon>
        <taxon>Nematoda</taxon>
        <taxon>Chromadorea</taxon>
        <taxon>Rhabditida</taxon>
        <taxon>Tylenchina</taxon>
        <taxon>Tylenchomorpha</taxon>
        <taxon>Aphelenchoidea</taxon>
        <taxon>Aphelenchoididae</taxon>
        <taxon>Bursaphelenchus</taxon>
    </lineage>
</organism>
<sequence>MTPLDWLLLQRGIAVVTINGEDIVLDVCPIMALSATNPAGLFWPNQPIFDDGEGAAEEPNQPIGSEGEGEGEVEDSPEDIEAPAEEREEPAGGQEEHEEIVVDEAVGQGEEPERSHRWEEGPRPRDCLKRE</sequence>
<protein>
    <submittedName>
        <fullName evidence="3">Acidic leucine-rich nuclear phosphoprotein 32-related protein 2-like</fullName>
    </submittedName>
</protein>
<dbReference type="WBParaSite" id="BXY_0536100.1">
    <property type="protein sequence ID" value="BXY_0536100.1"/>
    <property type="gene ID" value="BXY_0536100"/>
</dbReference>
<accession>A0A1I7RX97</accession>
<dbReference type="Proteomes" id="UP000095284">
    <property type="component" value="Unplaced"/>
</dbReference>
<feature type="region of interest" description="Disordered" evidence="1">
    <location>
        <begin position="44"/>
        <end position="131"/>
    </location>
</feature>
<reference evidence="3" key="1">
    <citation type="submission" date="2016-11" db="UniProtKB">
        <authorList>
            <consortium name="WormBaseParasite"/>
        </authorList>
    </citation>
    <scope>IDENTIFICATION</scope>
</reference>
<feature type="compositionally biased region" description="Acidic residues" evidence="1">
    <location>
        <begin position="67"/>
        <end position="88"/>
    </location>
</feature>
<name>A0A1I7RX97_BURXY</name>
<evidence type="ECO:0000256" key="1">
    <source>
        <dbReference type="SAM" id="MobiDB-lite"/>
    </source>
</evidence>
<feature type="compositionally biased region" description="Basic and acidic residues" evidence="1">
    <location>
        <begin position="111"/>
        <end position="131"/>
    </location>
</feature>
<proteinExistence type="predicted"/>